<evidence type="ECO:0000256" key="2">
    <source>
        <dbReference type="ARBA" id="ARBA00004496"/>
    </source>
</evidence>
<keyword evidence="6" id="KW-0963">Cytoplasm</keyword>
<comment type="caution">
    <text evidence="10">The sequence shown here is derived from an EMBL/GenBank/DDBJ whole genome shotgun (WGS) entry which is preliminary data.</text>
</comment>
<feature type="region of interest" description="Disordered" evidence="9">
    <location>
        <begin position="409"/>
        <end position="443"/>
    </location>
</feature>
<dbReference type="InterPro" id="IPR008728">
    <property type="entry name" value="Elongator_complex_protein_4"/>
</dbReference>
<feature type="compositionally biased region" description="Gly residues" evidence="9">
    <location>
        <begin position="434"/>
        <end position="443"/>
    </location>
</feature>
<dbReference type="InterPro" id="IPR027417">
    <property type="entry name" value="P-loop_NTPase"/>
</dbReference>
<dbReference type="Gene3D" id="3.40.50.300">
    <property type="entry name" value="P-loop containing nucleotide triphosphate hydrolases"/>
    <property type="match status" value="1"/>
</dbReference>
<keyword evidence="8" id="KW-0539">Nucleus</keyword>
<evidence type="ECO:0000256" key="8">
    <source>
        <dbReference type="ARBA" id="ARBA00023242"/>
    </source>
</evidence>
<evidence type="ECO:0000256" key="9">
    <source>
        <dbReference type="SAM" id="MobiDB-lite"/>
    </source>
</evidence>
<evidence type="ECO:0000256" key="5">
    <source>
        <dbReference type="ARBA" id="ARBA00020265"/>
    </source>
</evidence>
<comment type="similarity">
    <text evidence="4">Belongs to the ELP4 family.</text>
</comment>
<dbReference type="Pfam" id="PF05625">
    <property type="entry name" value="PAXNEB"/>
    <property type="match status" value="2"/>
</dbReference>
<feature type="region of interest" description="Disordered" evidence="9">
    <location>
        <begin position="161"/>
        <end position="196"/>
    </location>
</feature>
<evidence type="ECO:0000256" key="6">
    <source>
        <dbReference type="ARBA" id="ARBA00022490"/>
    </source>
</evidence>
<protein>
    <recommendedName>
        <fullName evidence="5">Elongator complex protein 4</fullName>
    </recommendedName>
</protein>
<dbReference type="Proteomes" id="UP001165060">
    <property type="component" value="Unassembled WGS sequence"/>
</dbReference>
<evidence type="ECO:0000256" key="4">
    <source>
        <dbReference type="ARBA" id="ARBA00007573"/>
    </source>
</evidence>
<feature type="compositionally biased region" description="Pro residues" evidence="9">
    <location>
        <begin position="1"/>
        <end position="12"/>
    </location>
</feature>
<feature type="compositionally biased region" description="Low complexity" evidence="9">
    <location>
        <begin position="41"/>
        <end position="64"/>
    </location>
</feature>
<proteinExistence type="inferred from homology"/>
<dbReference type="PANTHER" id="PTHR12896:SF1">
    <property type="entry name" value="ELONGATOR COMPLEX PROTEIN 4"/>
    <property type="match status" value="1"/>
</dbReference>
<accession>A0ABQ6M8Z4</accession>
<comment type="subcellular location">
    <subcellularLocation>
        <location evidence="2">Cytoplasm</location>
    </subcellularLocation>
    <subcellularLocation>
        <location evidence="1">Nucleus</location>
    </subcellularLocation>
</comment>
<evidence type="ECO:0000256" key="1">
    <source>
        <dbReference type="ARBA" id="ARBA00004123"/>
    </source>
</evidence>
<evidence type="ECO:0000313" key="11">
    <source>
        <dbReference type="Proteomes" id="UP001165060"/>
    </source>
</evidence>
<dbReference type="EMBL" id="BRYB01000064">
    <property type="protein sequence ID" value="GMI21921.1"/>
    <property type="molecule type" value="Genomic_DNA"/>
</dbReference>
<reference evidence="10 11" key="1">
    <citation type="journal article" date="2023" name="Commun. Biol.">
        <title>Genome analysis of Parmales, the sister group of diatoms, reveals the evolutionary specialization of diatoms from phago-mixotrophs to photoautotrophs.</title>
        <authorList>
            <person name="Ban H."/>
            <person name="Sato S."/>
            <person name="Yoshikawa S."/>
            <person name="Yamada K."/>
            <person name="Nakamura Y."/>
            <person name="Ichinomiya M."/>
            <person name="Sato N."/>
            <person name="Blanc-Mathieu R."/>
            <person name="Endo H."/>
            <person name="Kuwata A."/>
            <person name="Ogata H."/>
        </authorList>
    </citation>
    <scope>NUCLEOTIDE SEQUENCE [LARGE SCALE GENOMIC DNA]</scope>
</reference>
<feature type="compositionally biased region" description="Acidic residues" evidence="9">
    <location>
        <begin position="182"/>
        <end position="192"/>
    </location>
</feature>
<comment type="pathway">
    <text evidence="3">tRNA modification; 5-methoxycarbonylmethyl-2-thiouridine-tRNA biosynthesis.</text>
</comment>
<feature type="region of interest" description="Disordered" evidence="9">
    <location>
        <begin position="1"/>
        <end position="64"/>
    </location>
</feature>
<feature type="compositionally biased region" description="Low complexity" evidence="9">
    <location>
        <begin position="13"/>
        <end position="34"/>
    </location>
</feature>
<evidence type="ECO:0000256" key="3">
    <source>
        <dbReference type="ARBA" id="ARBA00005043"/>
    </source>
</evidence>
<name>A0ABQ6M8Z4_9STRA</name>
<gene>
    <name evidence="10" type="ORF">TeGR_g14625</name>
</gene>
<keyword evidence="11" id="KW-1185">Reference proteome</keyword>
<organism evidence="10 11">
    <name type="scientific">Tetraparma gracilis</name>
    <dbReference type="NCBI Taxonomy" id="2962635"/>
    <lineage>
        <taxon>Eukaryota</taxon>
        <taxon>Sar</taxon>
        <taxon>Stramenopiles</taxon>
        <taxon>Ochrophyta</taxon>
        <taxon>Bolidophyceae</taxon>
        <taxon>Parmales</taxon>
        <taxon>Triparmaceae</taxon>
        <taxon>Tetraparma</taxon>
    </lineage>
</organism>
<evidence type="ECO:0000313" key="10">
    <source>
        <dbReference type="EMBL" id="GMI21921.1"/>
    </source>
</evidence>
<keyword evidence="7" id="KW-0819">tRNA processing</keyword>
<sequence>MSSPLPPPPPSPSGSRTGSRTSSPPSSASSSLPSRLPPPSSSSSSSSSSFVPRSSPAPSSPGLRPWLHGSSLLSTGVASLDSLLGGGQALSTTVLVEAGRFGGEGEQLARYWLAEGVAGGQGVGVVTFGGEGGDGGEGEEIGGSLPMDLHYRRAAERKERAAEAKGSDALPSLAEASLREGAEEDAGSDYEEEAAHAGDEGLTIAWQYKREVQEERGAARKDARKDAAANPSAGVFCHSFDLSRPMQPDLLALSPPALHPLPPAALASPASLFLALHPLLPQKNEPPLRLYLHAPPPGSPLPAALALLLAHAREHSLPVALLVLSRPHLCASPHHLSAACHLRHAADSCVKVDSFAGLREPPPPEYKDYVGLLTVVKVGGVGGYAPPRPAADRYGVKRDRRKMSLKLLSLPPEDHGKGSGGSVRGTGPCNVSLGGAGGGSLDF</sequence>
<dbReference type="PANTHER" id="PTHR12896">
    <property type="entry name" value="PAX6 NEIGHBOR PROTEIN PAXNEB"/>
    <property type="match status" value="1"/>
</dbReference>
<evidence type="ECO:0000256" key="7">
    <source>
        <dbReference type="ARBA" id="ARBA00022694"/>
    </source>
</evidence>